<dbReference type="InterPro" id="IPR027417">
    <property type="entry name" value="P-loop_NTPase"/>
</dbReference>
<dbReference type="InterPro" id="IPR007860">
    <property type="entry name" value="DNA_mmatch_repair_MutS_con_dom"/>
</dbReference>
<evidence type="ECO:0000256" key="8">
    <source>
        <dbReference type="NCBIfam" id="TIGR01070"/>
    </source>
</evidence>
<dbReference type="SMART" id="SM00534">
    <property type="entry name" value="MUTSac"/>
    <property type="match status" value="1"/>
</dbReference>
<dbReference type="SUPFAM" id="SSF52540">
    <property type="entry name" value="P-loop containing nucleoside triphosphate hydrolases"/>
    <property type="match status" value="1"/>
</dbReference>
<evidence type="ECO:0000256" key="2">
    <source>
        <dbReference type="ARBA" id="ARBA00022741"/>
    </source>
</evidence>
<dbReference type="Pfam" id="PF05190">
    <property type="entry name" value="MutS_IV"/>
    <property type="match status" value="1"/>
</dbReference>
<dbReference type="InterPro" id="IPR005748">
    <property type="entry name" value="DNA_mismatch_repair_MutS"/>
</dbReference>
<proteinExistence type="inferred from homology"/>
<dbReference type="Pfam" id="PF05188">
    <property type="entry name" value="MutS_II"/>
    <property type="match status" value="1"/>
</dbReference>
<dbReference type="PANTHER" id="PTHR11361">
    <property type="entry name" value="DNA MISMATCH REPAIR PROTEIN MUTS FAMILY MEMBER"/>
    <property type="match status" value="1"/>
</dbReference>
<dbReference type="Gene3D" id="1.10.1420.10">
    <property type="match status" value="2"/>
</dbReference>
<dbReference type="CDD" id="cd03284">
    <property type="entry name" value="ABC_MutS1"/>
    <property type="match status" value="1"/>
</dbReference>
<dbReference type="NCBIfam" id="TIGR01070">
    <property type="entry name" value="mutS1"/>
    <property type="match status" value="1"/>
</dbReference>
<comment type="caution">
    <text evidence="11">The sequence shown here is derived from an EMBL/GenBank/DDBJ whole genome shotgun (WGS) entry which is preliminary data.</text>
</comment>
<dbReference type="HAMAP" id="MF_00096">
    <property type="entry name" value="MutS"/>
    <property type="match status" value="1"/>
</dbReference>
<organism evidence="11 12">
    <name type="scientific">Peptostreptococcus canis</name>
    <dbReference type="NCBI Taxonomy" id="1159213"/>
    <lineage>
        <taxon>Bacteria</taxon>
        <taxon>Bacillati</taxon>
        <taxon>Bacillota</taxon>
        <taxon>Clostridia</taxon>
        <taxon>Peptostreptococcales</taxon>
        <taxon>Peptostreptococcaceae</taxon>
        <taxon>Peptostreptococcus</taxon>
    </lineage>
</organism>
<dbReference type="PROSITE" id="PS00486">
    <property type="entry name" value="DNA_MISMATCH_REPAIR_2"/>
    <property type="match status" value="1"/>
</dbReference>
<dbReference type="InterPro" id="IPR000432">
    <property type="entry name" value="DNA_mismatch_repair_MutS_C"/>
</dbReference>
<dbReference type="SUPFAM" id="SSF48334">
    <property type="entry name" value="DNA repair protein MutS, domain III"/>
    <property type="match status" value="1"/>
</dbReference>
<evidence type="ECO:0000313" key="11">
    <source>
        <dbReference type="EMBL" id="MBC2575709.1"/>
    </source>
</evidence>
<dbReference type="InterPro" id="IPR007695">
    <property type="entry name" value="DNA_mismatch_repair_MutS-lik_N"/>
</dbReference>
<dbReference type="InterPro" id="IPR016151">
    <property type="entry name" value="DNA_mismatch_repair_MutS_N"/>
</dbReference>
<comment type="similarity">
    <text evidence="1 7 9">Belongs to the DNA mismatch repair MutS family.</text>
</comment>
<evidence type="ECO:0000256" key="1">
    <source>
        <dbReference type="ARBA" id="ARBA00006271"/>
    </source>
</evidence>
<dbReference type="Proteomes" id="UP000713904">
    <property type="component" value="Unassembled WGS sequence"/>
</dbReference>
<keyword evidence="5 7" id="KW-0238">DNA-binding</keyword>
<dbReference type="InterPro" id="IPR036678">
    <property type="entry name" value="MutS_con_dom_sf"/>
</dbReference>
<accession>A0ABR6TKJ8</accession>
<dbReference type="SMART" id="SM00533">
    <property type="entry name" value="MUTSd"/>
    <property type="match status" value="1"/>
</dbReference>
<feature type="domain" description="DNA mismatch repair proteins mutS family" evidence="10">
    <location>
        <begin position="692"/>
        <end position="708"/>
    </location>
</feature>
<dbReference type="RefSeq" id="WP_185623738.1">
    <property type="nucleotide sequence ID" value="NZ_JABGBW010000002.1"/>
</dbReference>
<dbReference type="Pfam" id="PF05192">
    <property type="entry name" value="MutS_III"/>
    <property type="match status" value="1"/>
</dbReference>
<dbReference type="InterPro" id="IPR007696">
    <property type="entry name" value="DNA_mismatch_repair_MutS_core"/>
</dbReference>
<name>A0ABR6TKJ8_9FIRM</name>
<keyword evidence="12" id="KW-1185">Reference proteome</keyword>
<dbReference type="InterPro" id="IPR017261">
    <property type="entry name" value="DNA_mismatch_repair_MutS/MSH"/>
</dbReference>
<dbReference type="Pfam" id="PF00488">
    <property type="entry name" value="MutS_V"/>
    <property type="match status" value="1"/>
</dbReference>
<dbReference type="InterPro" id="IPR036187">
    <property type="entry name" value="DNA_mismatch_repair_MutS_sf"/>
</dbReference>
<dbReference type="InterPro" id="IPR045076">
    <property type="entry name" value="MutS"/>
</dbReference>
<evidence type="ECO:0000256" key="4">
    <source>
        <dbReference type="ARBA" id="ARBA00022840"/>
    </source>
</evidence>
<dbReference type="NCBIfam" id="NF003810">
    <property type="entry name" value="PRK05399.1"/>
    <property type="match status" value="1"/>
</dbReference>
<evidence type="ECO:0000259" key="10">
    <source>
        <dbReference type="PROSITE" id="PS00486"/>
    </source>
</evidence>
<dbReference type="PANTHER" id="PTHR11361:SF34">
    <property type="entry name" value="DNA MISMATCH REPAIR PROTEIN MSH1, MITOCHONDRIAL"/>
    <property type="match status" value="1"/>
</dbReference>
<dbReference type="Gene3D" id="3.30.420.110">
    <property type="entry name" value="MutS, connector domain"/>
    <property type="match status" value="1"/>
</dbReference>
<protein>
    <recommendedName>
        <fullName evidence="7 8">DNA mismatch repair protein MutS</fullName>
    </recommendedName>
</protein>
<dbReference type="Gene3D" id="3.40.50.300">
    <property type="entry name" value="P-loop containing nucleotide triphosphate hydrolases"/>
    <property type="match status" value="1"/>
</dbReference>
<feature type="binding site" evidence="7">
    <location>
        <begin position="618"/>
        <end position="625"/>
    </location>
    <ligand>
        <name>ATP</name>
        <dbReference type="ChEBI" id="CHEBI:30616"/>
    </ligand>
</feature>
<keyword evidence="2 7" id="KW-0547">Nucleotide-binding</keyword>
<evidence type="ECO:0000256" key="3">
    <source>
        <dbReference type="ARBA" id="ARBA00022763"/>
    </source>
</evidence>
<keyword evidence="4 7" id="KW-0067">ATP-binding</keyword>
<dbReference type="Gene3D" id="3.40.1170.10">
    <property type="entry name" value="DNA repair protein MutS, domain I"/>
    <property type="match status" value="1"/>
</dbReference>
<dbReference type="SUPFAM" id="SSF53150">
    <property type="entry name" value="DNA repair protein MutS, domain II"/>
    <property type="match status" value="1"/>
</dbReference>
<evidence type="ECO:0000256" key="5">
    <source>
        <dbReference type="ARBA" id="ARBA00023125"/>
    </source>
</evidence>
<sequence>MDIDKNKLSPMMKKYLETKEQYSDCILFYRLGDFYEMFFDDALLASKVLNIALTGKACGLEERAPMCGVPYHSVSTYLAKLIESGYKVAIGEQVEDPATAKGLVKREVVKIVTPGTLLENDTLENTKNNYLMTIYCEGQDSSITYVDITTGELNSTLINKNNIKDEVAKISPAEIISNDKEIVKSLKSLSQMSNIYLNYDFDQDLLSEKVLYNTFSREYLSSLNIENNNLYKSISIALNYIRNTQMIESTNISKINIYKSTDYMALDIFTRVNLELTQTIRGGSKKGSLLKVLDYTSTPMGARMLRKYIEQPLTNKTKIDYRLDVSESIKNDFILREELKNSLSKIFDLERICAKIAYERVMPKDLINLKNSISMLPNIIKTIVNSKVDILKDFADNIDPLYDIFELIENSILDEPSNNIKDGNIIKSEYSKELEELRDISNNGAYLIKDIEKREREKTGAKTLKIGYNKVFGYYIEMTKSALSQVDLDESYIRKQTLVNAERFITPELKEIEDKIINAEDKIKNIEYDIFKLIRNSVYENIERIQIVANIIAELDIYLSNAIMANKYNYVKPTINTSGRLEIKDGRHPVIEQIMGSENFISNDTYIDDENKINIITGPNMSGKSTYMRQVALISLMAHIGCYVPATSANIPILDRIFTRVGASDDLSQGQSTFMVEMNEVSQILSNATKDSLIILDEVGRGTSTYDGISLAWSIVEYIHDNIEAKTLFATHYHELTELENKYKNIKNYSVQVKEDGDNIVFLRKIIPNAADRSYGIYVAKLAKLPDEVISRADKILSELEKNHIYNATSIDKSNEYINSEISDFENNQVKKYENLKENNFIQEPKQPVQLIFNTETIGNSEYEEFVDSILEIDLMNSTPMDIMTVVYELQKKAKEIK</sequence>
<evidence type="ECO:0000256" key="9">
    <source>
        <dbReference type="RuleBase" id="RU003756"/>
    </source>
</evidence>
<evidence type="ECO:0000256" key="6">
    <source>
        <dbReference type="ARBA" id="ARBA00023204"/>
    </source>
</evidence>
<keyword evidence="6 7" id="KW-0234">DNA repair</keyword>
<dbReference type="PIRSF" id="PIRSF037677">
    <property type="entry name" value="DNA_mis_repair_Msh6"/>
    <property type="match status" value="1"/>
</dbReference>
<comment type="function">
    <text evidence="7">This protein is involved in the repair of mismatches in DNA. It is possible that it carries out the mismatch recognition step. This protein has a weak ATPase activity.</text>
</comment>
<gene>
    <name evidence="7 11" type="primary">mutS</name>
    <name evidence="11" type="ORF">HLB29_03325</name>
</gene>
<reference evidence="11 12" key="1">
    <citation type="submission" date="2020-05" db="EMBL/GenBank/DDBJ databases">
        <title>Draft genome of xy-202 and genomic insight in genome of the genus Peptostreptococcus.</title>
        <authorList>
            <person name="Zhang Z."/>
        </authorList>
    </citation>
    <scope>NUCLEOTIDE SEQUENCE [LARGE SCALE GENOMIC DNA]</scope>
    <source>
        <strain evidence="11 12">DSM 27025</strain>
    </source>
</reference>
<evidence type="ECO:0000256" key="7">
    <source>
        <dbReference type="HAMAP-Rule" id="MF_00096"/>
    </source>
</evidence>
<dbReference type="Pfam" id="PF01624">
    <property type="entry name" value="MutS_I"/>
    <property type="match status" value="1"/>
</dbReference>
<dbReference type="SUPFAM" id="SSF55271">
    <property type="entry name" value="DNA repair protein MutS, domain I"/>
    <property type="match status" value="1"/>
</dbReference>
<dbReference type="EMBL" id="JABGBW010000002">
    <property type="protein sequence ID" value="MBC2575709.1"/>
    <property type="molecule type" value="Genomic_DNA"/>
</dbReference>
<keyword evidence="3 7" id="KW-0227">DNA damage</keyword>
<dbReference type="InterPro" id="IPR007861">
    <property type="entry name" value="DNA_mismatch_repair_MutS_clamp"/>
</dbReference>
<evidence type="ECO:0000313" key="12">
    <source>
        <dbReference type="Proteomes" id="UP000713904"/>
    </source>
</evidence>